<evidence type="ECO:0000313" key="8">
    <source>
        <dbReference type="EMBL" id="KAJ9605520.1"/>
    </source>
</evidence>
<dbReference type="Pfam" id="PF07716">
    <property type="entry name" value="bZIP_2"/>
    <property type="match status" value="1"/>
</dbReference>
<gene>
    <name evidence="8" type="ORF">H2200_010177</name>
</gene>
<evidence type="ECO:0000256" key="3">
    <source>
        <dbReference type="ARBA" id="ARBA00023125"/>
    </source>
</evidence>
<dbReference type="CDD" id="cd14705">
    <property type="entry name" value="bZIP_Zip1"/>
    <property type="match status" value="1"/>
</dbReference>
<dbReference type="AlphaFoldDB" id="A0AA38X2D6"/>
<proteinExistence type="predicted"/>
<feature type="region of interest" description="Disordered" evidence="6">
    <location>
        <begin position="182"/>
        <end position="222"/>
    </location>
</feature>
<keyword evidence="5" id="KW-0539">Nucleus</keyword>
<evidence type="ECO:0000259" key="7">
    <source>
        <dbReference type="PROSITE" id="PS50217"/>
    </source>
</evidence>
<keyword evidence="9" id="KW-1185">Reference proteome</keyword>
<evidence type="ECO:0000256" key="2">
    <source>
        <dbReference type="ARBA" id="ARBA00023015"/>
    </source>
</evidence>
<keyword evidence="2" id="KW-0805">Transcription regulation</keyword>
<keyword evidence="3" id="KW-0238">DNA-binding</keyword>
<comment type="caution">
    <text evidence="8">The sequence shown here is derived from an EMBL/GenBank/DDBJ whole genome shotgun (WGS) entry which is preliminary data.</text>
</comment>
<evidence type="ECO:0000256" key="6">
    <source>
        <dbReference type="SAM" id="MobiDB-lite"/>
    </source>
</evidence>
<dbReference type="PROSITE" id="PS00036">
    <property type="entry name" value="BZIP_BASIC"/>
    <property type="match status" value="1"/>
</dbReference>
<dbReference type="PANTHER" id="PTHR13044:SF14">
    <property type="entry name" value="CRYPTOCEPHAL, ISOFORM A"/>
    <property type="match status" value="1"/>
</dbReference>
<evidence type="ECO:0000256" key="4">
    <source>
        <dbReference type="ARBA" id="ARBA00023163"/>
    </source>
</evidence>
<dbReference type="PROSITE" id="PS50217">
    <property type="entry name" value="BZIP"/>
    <property type="match status" value="1"/>
</dbReference>
<evidence type="ECO:0000256" key="1">
    <source>
        <dbReference type="ARBA" id="ARBA00004123"/>
    </source>
</evidence>
<feature type="region of interest" description="Disordered" evidence="6">
    <location>
        <begin position="120"/>
        <end position="158"/>
    </location>
</feature>
<dbReference type="SMART" id="SM00338">
    <property type="entry name" value="BRLZ"/>
    <property type="match status" value="1"/>
</dbReference>
<dbReference type="PANTHER" id="PTHR13044">
    <property type="entry name" value="ACTIVATING TRANSCRIPTION FACTOR ATF 4/5"/>
    <property type="match status" value="1"/>
</dbReference>
<sequence length="222" mass="25518">MLARYRISPNLLIHLQKFCYHPYDPERLCIYDSMNPFNVDERDLLDGTERMRQARIPHISTSTSSSQYFGTRTIASNPAPNFTTINTNFYPNIQSRDSAHGHRQTPDGLDIFPQSPYEAAEGAVKEERRRRNTAASARFRQKKKQKEEAMETRMANVQNRNAELEERVNQLELENKWLKELITEKNRKPSSSYGDEQDELAASTRSRTANGTSVTDDGESSL</sequence>
<dbReference type="EMBL" id="JAPDRK010000016">
    <property type="protein sequence ID" value="KAJ9605520.1"/>
    <property type="molecule type" value="Genomic_DNA"/>
</dbReference>
<dbReference type="SUPFAM" id="SSF57959">
    <property type="entry name" value="Leucine zipper domain"/>
    <property type="match status" value="1"/>
</dbReference>
<dbReference type="InterPro" id="IPR046347">
    <property type="entry name" value="bZIP_sf"/>
</dbReference>
<feature type="domain" description="BZIP" evidence="7">
    <location>
        <begin position="125"/>
        <end position="185"/>
    </location>
</feature>
<dbReference type="GO" id="GO:0001228">
    <property type="term" value="F:DNA-binding transcription activator activity, RNA polymerase II-specific"/>
    <property type="evidence" value="ECO:0007669"/>
    <property type="project" value="TreeGrafter"/>
</dbReference>
<dbReference type="GO" id="GO:0000977">
    <property type="term" value="F:RNA polymerase II transcription regulatory region sequence-specific DNA binding"/>
    <property type="evidence" value="ECO:0007669"/>
    <property type="project" value="TreeGrafter"/>
</dbReference>
<accession>A0AA38X2D6</accession>
<name>A0AA38X2D6_9EURO</name>
<evidence type="ECO:0000313" key="9">
    <source>
        <dbReference type="Proteomes" id="UP001172673"/>
    </source>
</evidence>
<reference evidence="8" key="1">
    <citation type="submission" date="2022-10" db="EMBL/GenBank/DDBJ databases">
        <title>Culturing micro-colonial fungi from biological soil crusts in the Mojave desert and describing Neophaeococcomyces mojavensis, and introducing the new genera and species Taxawa tesnikishii.</title>
        <authorList>
            <person name="Kurbessoian T."/>
            <person name="Stajich J.E."/>
        </authorList>
    </citation>
    <scope>NUCLEOTIDE SEQUENCE</scope>
    <source>
        <strain evidence="8">TK_41</strain>
    </source>
</reference>
<dbReference type="GO" id="GO:0005634">
    <property type="term" value="C:nucleus"/>
    <property type="evidence" value="ECO:0007669"/>
    <property type="project" value="UniProtKB-SubCell"/>
</dbReference>
<protein>
    <recommendedName>
        <fullName evidence="7">BZIP domain-containing protein</fullName>
    </recommendedName>
</protein>
<dbReference type="InterPro" id="IPR004827">
    <property type="entry name" value="bZIP"/>
</dbReference>
<feature type="compositionally biased region" description="Polar residues" evidence="6">
    <location>
        <begin position="203"/>
        <end position="215"/>
    </location>
</feature>
<organism evidence="8 9">
    <name type="scientific">Cladophialophora chaetospira</name>
    <dbReference type="NCBI Taxonomy" id="386627"/>
    <lineage>
        <taxon>Eukaryota</taxon>
        <taxon>Fungi</taxon>
        <taxon>Dikarya</taxon>
        <taxon>Ascomycota</taxon>
        <taxon>Pezizomycotina</taxon>
        <taxon>Eurotiomycetes</taxon>
        <taxon>Chaetothyriomycetidae</taxon>
        <taxon>Chaetothyriales</taxon>
        <taxon>Herpotrichiellaceae</taxon>
        <taxon>Cladophialophora</taxon>
    </lineage>
</organism>
<dbReference type="Gene3D" id="1.20.5.170">
    <property type="match status" value="1"/>
</dbReference>
<keyword evidence="4" id="KW-0804">Transcription</keyword>
<dbReference type="Proteomes" id="UP001172673">
    <property type="component" value="Unassembled WGS sequence"/>
</dbReference>
<evidence type="ECO:0000256" key="5">
    <source>
        <dbReference type="ARBA" id="ARBA00023242"/>
    </source>
</evidence>
<comment type="subcellular location">
    <subcellularLocation>
        <location evidence="1">Nucleus</location>
    </subcellularLocation>
</comment>